<dbReference type="PANTHER" id="PTHR35333">
    <property type="entry name" value="BETA-LACTAMASE"/>
    <property type="match status" value="1"/>
</dbReference>
<dbReference type="InterPro" id="IPR045155">
    <property type="entry name" value="Beta-lactam_cat"/>
</dbReference>
<feature type="domain" description="Beta-lactamase class A catalytic" evidence="5">
    <location>
        <begin position="58"/>
        <end position="314"/>
    </location>
</feature>
<dbReference type="GO" id="GO:0008800">
    <property type="term" value="F:beta-lactamase activity"/>
    <property type="evidence" value="ECO:0007669"/>
    <property type="project" value="UniProtKB-EC"/>
</dbReference>
<dbReference type="AlphaFoldDB" id="A0A0R0A388"/>
<keyword evidence="7" id="KW-1185">Reference proteome</keyword>
<name>A0A0R0A388_9GAMM</name>
<dbReference type="NCBIfam" id="NF033103">
    <property type="entry name" value="bla_class_A"/>
    <property type="match status" value="1"/>
</dbReference>
<dbReference type="InterPro" id="IPR000871">
    <property type="entry name" value="Beta-lactam_class-A"/>
</dbReference>
<dbReference type="InterPro" id="IPR012338">
    <property type="entry name" value="Beta-lactam/transpept-like"/>
</dbReference>
<dbReference type="EC" id="3.5.2.6" evidence="3"/>
<dbReference type="RefSeq" id="WP_054660362.1">
    <property type="nucleotide sequence ID" value="NZ_BAZI01000359.1"/>
</dbReference>
<proteinExistence type="inferred from homology"/>
<dbReference type="Gene3D" id="3.40.710.10">
    <property type="entry name" value="DD-peptidase/beta-lactamase superfamily"/>
    <property type="match status" value="1"/>
</dbReference>
<keyword evidence="4" id="KW-0732">Signal</keyword>
<protein>
    <recommendedName>
        <fullName evidence="3">beta-lactamase</fullName>
        <ecNumber evidence="3">3.5.2.6</ecNumber>
    </recommendedName>
</protein>
<reference evidence="6 7" key="1">
    <citation type="submission" date="2015-10" db="EMBL/GenBank/DDBJ databases">
        <title>Genome sequencing and analysis of members of genus Stenotrophomonas.</title>
        <authorList>
            <person name="Patil P.P."/>
            <person name="Midha S."/>
            <person name="Patil P.B."/>
        </authorList>
    </citation>
    <scope>NUCLEOTIDE SEQUENCE [LARGE SCALE GENOMIC DNA]</scope>
    <source>
        <strain evidence="6 7">JCM 9942</strain>
    </source>
</reference>
<evidence type="ECO:0000313" key="7">
    <source>
        <dbReference type="Proteomes" id="UP000050836"/>
    </source>
</evidence>
<comment type="similarity">
    <text evidence="2">Belongs to the class-A beta-lactamase family.</text>
</comment>
<comment type="catalytic activity">
    <reaction evidence="1">
        <text>a beta-lactam + H2O = a substituted beta-amino acid</text>
        <dbReference type="Rhea" id="RHEA:20401"/>
        <dbReference type="ChEBI" id="CHEBI:15377"/>
        <dbReference type="ChEBI" id="CHEBI:35627"/>
        <dbReference type="ChEBI" id="CHEBI:140347"/>
        <dbReference type="EC" id="3.5.2.6"/>
    </reaction>
</comment>
<evidence type="ECO:0000256" key="2">
    <source>
        <dbReference type="ARBA" id="ARBA00009009"/>
    </source>
</evidence>
<accession>A0A0R0A388</accession>
<comment type="caution">
    <text evidence="6">The sequence shown here is derived from an EMBL/GenBank/DDBJ whole genome shotgun (WGS) entry which is preliminary data.</text>
</comment>
<dbReference type="SUPFAM" id="SSF56601">
    <property type="entry name" value="beta-lactamase/transpeptidase-like"/>
    <property type="match status" value="1"/>
</dbReference>
<gene>
    <name evidence="6" type="ORF">ARC78_14390</name>
</gene>
<evidence type="ECO:0000259" key="5">
    <source>
        <dbReference type="Pfam" id="PF13354"/>
    </source>
</evidence>
<evidence type="ECO:0000256" key="1">
    <source>
        <dbReference type="ARBA" id="ARBA00001526"/>
    </source>
</evidence>
<dbReference type="PANTHER" id="PTHR35333:SF3">
    <property type="entry name" value="BETA-LACTAMASE-TYPE TRANSPEPTIDASE FOLD CONTAINING PROTEIN"/>
    <property type="match status" value="1"/>
</dbReference>
<dbReference type="Pfam" id="PF13354">
    <property type="entry name" value="Beta-lactamase2"/>
    <property type="match status" value="1"/>
</dbReference>
<feature type="signal peptide" evidence="4">
    <location>
        <begin position="1"/>
        <end position="34"/>
    </location>
</feature>
<dbReference type="GO" id="GO:0030655">
    <property type="term" value="P:beta-lactam antibiotic catabolic process"/>
    <property type="evidence" value="ECO:0007669"/>
    <property type="project" value="InterPro"/>
</dbReference>
<sequence>MRKLQGSVVRRGWRWYPALLLGLVLSLSSSIAIAAAPAAAGLQQELDRLVAGFDGSVGAYVLDLRSGRSAQVNGDSGFPMASTVKVPVAVHILALVDEGRLGLQQQVLLEQGDIYPSMGGPMDIHLSPGSAITVRDLLHMMLTVSDNNATDILIRLGGGPAAVDARMRALGVQGIRVDRYIWEMLSHYMGALEVSAAKPISPSDYARLDAQERSDAEKRRYRALYNGDPRDTGTPADMAMLLRKIWNGGALKPATTAVLKQILLDCRTGPGRLKGMLPEATPVAHKTGTVGDVINDVGVVTLPGGKGEVVVAVFLKSGLGDHARDRQIAQIARAAHDYFLFTAAD</sequence>
<evidence type="ECO:0000313" key="6">
    <source>
        <dbReference type="EMBL" id="KRG39664.1"/>
    </source>
</evidence>
<organism evidence="6 7">
    <name type="scientific">Stenotrophomonas pictorum JCM 9942</name>
    <dbReference type="NCBI Taxonomy" id="1236960"/>
    <lineage>
        <taxon>Bacteria</taxon>
        <taxon>Pseudomonadati</taxon>
        <taxon>Pseudomonadota</taxon>
        <taxon>Gammaproteobacteria</taxon>
        <taxon>Lysobacterales</taxon>
        <taxon>Lysobacteraceae</taxon>
        <taxon>Stenotrophomonas</taxon>
    </lineage>
</organism>
<evidence type="ECO:0000256" key="4">
    <source>
        <dbReference type="SAM" id="SignalP"/>
    </source>
</evidence>
<feature type="chain" id="PRO_5006390198" description="beta-lactamase" evidence="4">
    <location>
        <begin position="35"/>
        <end position="345"/>
    </location>
</feature>
<evidence type="ECO:0000256" key="3">
    <source>
        <dbReference type="ARBA" id="ARBA00012865"/>
    </source>
</evidence>
<dbReference type="EMBL" id="LLXS01000044">
    <property type="protein sequence ID" value="KRG39664.1"/>
    <property type="molecule type" value="Genomic_DNA"/>
</dbReference>
<dbReference type="Proteomes" id="UP000050836">
    <property type="component" value="Unassembled WGS sequence"/>
</dbReference>
<dbReference type="PRINTS" id="PR00118">
    <property type="entry name" value="BLACTAMASEA"/>
</dbReference>
<dbReference type="OrthoDB" id="9784149at2"/>
<dbReference type="GO" id="GO:0046677">
    <property type="term" value="P:response to antibiotic"/>
    <property type="evidence" value="ECO:0007669"/>
    <property type="project" value="InterPro"/>
</dbReference>